<dbReference type="SUPFAM" id="SSF50952">
    <property type="entry name" value="Soluble quinoprotein glucose dehydrogenase"/>
    <property type="match status" value="1"/>
</dbReference>
<dbReference type="InterPro" id="IPR011041">
    <property type="entry name" value="Quinoprot_gluc/sorb_DH_b-prop"/>
</dbReference>
<keyword evidence="1" id="KW-0472">Membrane</keyword>
<feature type="transmembrane region" description="Helical" evidence="1">
    <location>
        <begin position="157"/>
        <end position="179"/>
    </location>
</feature>
<keyword evidence="1" id="KW-1133">Transmembrane helix</keyword>
<dbReference type="PANTHER" id="PTHR19328">
    <property type="entry name" value="HEDGEHOG-INTERACTING PROTEIN"/>
    <property type="match status" value="1"/>
</dbReference>
<reference evidence="3 4" key="1">
    <citation type="submission" date="2019-09" db="EMBL/GenBank/DDBJ databases">
        <authorList>
            <person name="Chandra G."/>
            <person name="Truman W A."/>
        </authorList>
    </citation>
    <scope>NUCLEOTIDE SEQUENCE [LARGE SCALE GENOMIC DNA]</scope>
    <source>
        <strain evidence="3">PS631</strain>
    </source>
</reference>
<dbReference type="Gene3D" id="2.120.10.30">
    <property type="entry name" value="TolB, C-terminal domain"/>
    <property type="match status" value="1"/>
</dbReference>
<dbReference type="AlphaFoldDB" id="A0A5E6Q6X1"/>
<evidence type="ECO:0000259" key="2">
    <source>
        <dbReference type="Pfam" id="PF07995"/>
    </source>
</evidence>
<dbReference type="PANTHER" id="PTHR19328:SF75">
    <property type="entry name" value="ALDOSE SUGAR DEHYDROGENASE YLII"/>
    <property type="match status" value="1"/>
</dbReference>
<dbReference type="InterPro" id="IPR011042">
    <property type="entry name" value="6-blade_b-propeller_TolB-like"/>
</dbReference>
<feature type="transmembrane region" description="Helical" evidence="1">
    <location>
        <begin position="56"/>
        <end position="76"/>
    </location>
</feature>
<proteinExistence type="predicted"/>
<dbReference type="Proteomes" id="UP000399692">
    <property type="component" value="Unassembled WGS sequence"/>
</dbReference>
<dbReference type="OrthoDB" id="9770043at2"/>
<feature type="transmembrane region" description="Helical" evidence="1">
    <location>
        <begin position="126"/>
        <end position="150"/>
    </location>
</feature>
<accession>A0A5E6Q6X1</accession>
<sequence>MQTPMRHILGVLAASLVTALLASIIQTQLILSELIGLGAPITASIRMHSTVTDLMTFAPIMMAIAVATLAPALLLAHWLANKVSVPRMALCAGAGMCGLWTVFWLMRSVIPMPAIPGTRDLLGQVLMASTGIVAGLLYAQLTSPTLAVVSSQDRAKALLAVALAGIPAILFFIGAPAGVERPAVVDASRYKVQTVATGLRQPWSVALLPDGRALVTEMAGRLLAISSDGSTAQINLDGLPALFQQGAVTGLMDVVLDPQFEHNGLLYLTMGYGKAGANGTQLVRARLVGNALNDVRVLFKSTLKPSAGNNGGRLAFLADETLVLTVGDGSTRREEAQNRANSLGSVVRLDRDGRPPADNPFIDQAGTAAELYSLGHRNPQGIAVDPATGELLLSEHGPRGGDEINQIVPGGNYGWPVVSGGVDYPFAQVTPLRQLAGYEDPVVQWTPSIAPAGLAVYRGTMFPDWRGNLLVPALKERAVRRVLRNGRQVVGQQLLLADLKERMRDVKVAPDGSIYVLTDGPDARLLRIVEP</sequence>
<evidence type="ECO:0000256" key="1">
    <source>
        <dbReference type="SAM" id="Phobius"/>
    </source>
</evidence>
<dbReference type="InterPro" id="IPR012938">
    <property type="entry name" value="Glc/Sorbosone_DH"/>
</dbReference>
<feature type="transmembrane region" description="Helical" evidence="1">
    <location>
        <begin position="88"/>
        <end position="106"/>
    </location>
</feature>
<evidence type="ECO:0000313" key="4">
    <source>
        <dbReference type="Proteomes" id="UP000399692"/>
    </source>
</evidence>
<gene>
    <name evidence="3" type="ORF">PS631_00721</name>
</gene>
<protein>
    <recommendedName>
        <fullName evidence="2">Glucose/Sorbosone dehydrogenase domain-containing protein</fullName>
    </recommendedName>
</protein>
<keyword evidence="1" id="KW-0812">Transmembrane</keyword>
<organism evidence="3 4">
    <name type="scientific">Pseudomonas fluorescens</name>
    <dbReference type="NCBI Taxonomy" id="294"/>
    <lineage>
        <taxon>Bacteria</taxon>
        <taxon>Pseudomonadati</taxon>
        <taxon>Pseudomonadota</taxon>
        <taxon>Gammaproteobacteria</taxon>
        <taxon>Pseudomonadales</taxon>
        <taxon>Pseudomonadaceae</taxon>
        <taxon>Pseudomonas</taxon>
    </lineage>
</organism>
<feature type="domain" description="Glucose/Sorbosone dehydrogenase" evidence="2">
    <location>
        <begin position="199"/>
        <end position="527"/>
    </location>
</feature>
<dbReference type="Pfam" id="PF07995">
    <property type="entry name" value="GSDH"/>
    <property type="match status" value="1"/>
</dbReference>
<dbReference type="EMBL" id="CABVHF010000001">
    <property type="protein sequence ID" value="VVM49272.1"/>
    <property type="molecule type" value="Genomic_DNA"/>
</dbReference>
<evidence type="ECO:0000313" key="3">
    <source>
        <dbReference type="EMBL" id="VVM49272.1"/>
    </source>
</evidence>
<name>A0A5E6Q6X1_PSEFL</name>